<dbReference type="Gene3D" id="2.60.40.1390">
    <property type="entry name" value="NDT80 DNA-binding domain"/>
    <property type="match status" value="1"/>
</dbReference>
<feature type="compositionally biased region" description="Low complexity" evidence="3">
    <location>
        <begin position="120"/>
        <end position="133"/>
    </location>
</feature>
<sequence>MLQSPYPREEQEGPNQNHTMASYDTGSLTLSSLSAAPNDILRLTTTNTGQRPLPGRGMDAFNHDLNFEGEGMFRDDANHGGMPSLPFTPSYELSDAFSATFEDPFSYQSGADFSSLLEDPNTNPNNEPSSNAPGLDNKLLSFGPPVLKGPILDDAGQTWPAMSAELYGMFFVAEDVFGDNNTGAARPMELTCYRRNLFQISGTVVLSRGIKAMINEQGGLVPLYDLMATISATESIEGKSTEIISVPWKTAAGSSSEERAGAAPPKWPLDLSMNPELDPTLISIPIAWKRLQFKHATANNGRRKGLQQHYVIQINLMATVPSGESVKLAEIQSGPIIVRGRSPRNFDSRKDVSLSERKLDSKPRMMSDAAPPMKVDPGVTNSSYKFYALNALSTPLDLPDWNNNSLPTPSPSTASSELPRQAKKPTLTHQSSSSSTRVPVPKTRWKPESSSSSNKNHSATAPIDLSLADDEHSRTGSRGSFGGEPGSPLLERDKMRRSVGMGMGSPIENADLLYEYFPLSVDDWMPPVDAIYRPHVVHHTIVPPDLKAEQVKNKTKRYFSADD</sequence>
<reference evidence="5 6" key="1">
    <citation type="journal article" date="2024" name="Commun. Biol.">
        <title>Comparative genomic analysis of thermophilic fungi reveals convergent evolutionary adaptations and gene losses.</title>
        <authorList>
            <person name="Steindorff A.S."/>
            <person name="Aguilar-Pontes M.V."/>
            <person name="Robinson A.J."/>
            <person name="Andreopoulos B."/>
            <person name="LaButti K."/>
            <person name="Kuo A."/>
            <person name="Mondo S."/>
            <person name="Riley R."/>
            <person name="Otillar R."/>
            <person name="Haridas S."/>
            <person name="Lipzen A."/>
            <person name="Grimwood J."/>
            <person name="Schmutz J."/>
            <person name="Clum A."/>
            <person name="Reid I.D."/>
            <person name="Moisan M.C."/>
            <person name="Butler G."/>
            <person name="Nguyen T.T.M."/>
            <person name="Dewar K."/>
            <person name="Conant G."/>
            <person name="Drula E."/>
            <person name="Henrissat B."/>
            <person name="Hansel C."/>
            <person name="Singer S."/>
            <person name="Hutchinson M.I."/>
            <person name="de Vries R.P."/>
            <person name="Natvig D.O."/>
            <person name="Powell A.J."/>
            <person name="Tsang A."/>
            <person name="Grigoriev I.V."/>
        </authorList>
    </citation>
    <scope>NUCLEOTIDE SEQUENCE [LARGE SCALE GENOMIC DNA]</scope>
    <source>
        <strain evidence="5 6">CBS 494.80</strain>
    </source>
</reference>
<evidence type="ECO:0000259" key="4">
    <source>
        <dbReference type="PROSITE" id="PS51517"/>
    </source>
</evidence>
<proteinExistence type="predicted"/>
<dbReference type="Proteomes" id="UP001595075">
    <property type="component" value="Unassembled WGS sequence"/>
</dbReference>
<feature type="compositionally biased region" description="Polar residues" evidence="3">
    <location>
        <begin position="427"/>
        <end position="437"/>
    </location>
</feature>
<protein>
    <recommendedName>
        <fullName evidence="4">NDT80 domain-containing protein</fullName>
    </recommendedName>
</protein>
<dbReference type="InterPro" id="IPR008967">
    <property type="entry name" value="p53-like_TF_DNA-bd_sf"/>
</dbReference>
<feature type="DNA-binding region" description="NDT80" evidence="2">
    <location>
        <begin position="118"/>
        <end position="350"/>
    </location>
</feature>
<dbReference type="PANTHER" id="PTHR35144:SF1">
    <property type="entry name" value="PROTEIN PACG"/>
    <property type="match status" value="1"/>
</dbReference>
<dbReference type="PANTHER" id="PTHR35144">
    <property type="entry name" value="MEIOSIS-SPECIFIC TRANSCRIPTION FACTOR NDT80"/>
    <property type="match status" value="1"/>
</dbReference>
<gene>
    <name evidence="5" type="ORF">VTL71DRAFT_5887</name>
</gene>
<feature type="region of interest" description="Disordered" evidence="3">
    <location>
        <begin position="1"/>
        <end position="23"/>
    </location>
</feature>
<feature type="region of interest" description="Disordered" evidence="3">
    <location>
        <begin position="397"/>
        <end position="492"/>
    </location>
</feature>
<dbReference type="EMBL" id="JAZHXI010000016">
    <property type="protein sequence ID" value="KAL2062815.1"/>
    <property type="molecule type" value="Genomic_DNA"/>
</dbReference>
<organism evidence="5 6">
    <name type="scientific">Oculimacula yallundae</name>
    <dbReference type="NCBI Taxonomy" id="86028"/>
    <lineage>
        <taxon>Eukaryota</taxon>
        <taxon>Fungi</taxon>
        <taxon>Dikarya</taxon>
        <taxon>Ascomycota</taxon>
        <taxon>Pezizomycotina</taxon>
        <taxon>Leotiomycetes</taxon>
        <taxon>Helotiales</taxon>
        <taxon>Ploettnerulaceae</taxon>
        <taxon>Oculimacula</taxon>
    </lineage>
</organism>
<evidence type="ECO:0000256" key="3">
    <source>
        <dbReference type="SAM" id="MobiDB-lite"/>
    </source>
</evidence>
<dbReference type="Pfam" id="PF05224">
    <property type="entry name" value="NDT80_PhoG"/>
    <property type="match status" value="1"/>
</dbReference>
<accession>A0ABR4BYT0</accession>
<feature type="compositionally biased region" description="Polar residues" evidence="3">
    <location>
        <begin position="13"/>
        <end position="23"/>
    </location>
</feature>
<feature type="compositionally biased region" description="Basic and acidic residues" evidence="3">
    <location>
        <begin position="344"/>
        <end position="365"/>
    </location>
</feature>
<feature type="compositionally biased region" description="Low complexity" evidence="3">
    <location>
        <begin position="405"/>
        <end position="419"/>
    </location>
</feature>
<evidence type="ECO:0000313" key="5">
    <source>
        <dbReference type="EMBL" id="KAL2062815.1"/>
    </source>
</evidence>
<feature type="region of interest" description="Disordered" evidence="3">
    <location>
        <begin position="112"/>
        <end position="136"/>
    </location>
</feature>
<dbReference type="InterPro" id="IPR037141">
    <property type="entry name" value="NDT80_DNA-bd_dom_sf"/>
</dbReference>
<name>A0ABR4BYT0_9HELO</name>
<keyword evidence="6" id="KW-1185">Reference proteome</keyword>
<evidence type="ECO:0000256" key="1">
    <source>
        <dbReference type="ARBA" id="ARBA00023125"/>
    </source>
</evidence>
<dbReference type="InterPro" id="IPR052605">
    <property type="entry name" value="Fungal_trans_regulator"/>
</dbReference>
<evidence type="ECO:0000256" key="2">
    <source>
        <dbReference type="PROSITE-ProRule" id="PRU00850"/>
    </source>
</evidence>
<dbReference type="SUPFAM" id="SSF49417">
    <property type="entry name" value="p53-like transcription factors"/>
    <property type="match status" value="1"/>
</dbReference>
<evidence type="ECO:0000313" key="6">
    <source>
        <dbReference type="Proteomes" id="UP001595075"/>
    </source>
</evidence>
<dbReference type="PROSITE" id="PS51517">
    <property type="entry name" value="NDT80"/>
    <property type="match status" value="1"/>
</dbReference>
<keyword evidence="1 2" id="KW-0238">DNA-binding</keyword>
<feature type="domain" description="NDT80" evidence="4">
    <location>
        <begin position="118"/>
        <end position="350"/>
    </location>
</feature>
<comment type="caution">
    <text evidence="5">The sequence shown here is derived from an EMBL/GenBank/DDBJ whole genome shotgun (WGS) entry which is preliminary data.</text>
</comment>
<feature type="region of interest" description="Disordered" evidence="3">
    <location>
        <begin position="339"/>
        <end position="377"/>
    </location>
</feature>
<dbReference type="InterPro" id="IPR024061">
    <property type="entry name" value="NDT80_DNA-bd_dom"/>
</dbReference>